<comment type="caution">
    <text evidence="2">The sequence shown here is derived from an EMBL/GenBank/DDBJ whole genome shotgun (WGS) entry which is preliminary data.</text>
</comment>
<evidence type="ECO:0000313" key="3">
    <source>
        <dbReference type="Proteomes" id="UP001152888"/>
    </source>
</evidence>
<sequence length="262" mass="29871">MTGFVGATGRMPFSAFLAYFSAVCVTDLVHLCEKIKKHENSKTHLHNSMELALLGTVNIRAQLDSAYWRNIQQHNDTVIKNSGLQEETLQTQKTNTGRRPPLCQRVPEWGCAFLQTEDRKCSAYSDYGVSKGTICQGGLISVLMGILNWELYNWCKETTQFWYTVRYTSSIESSIESSIIESSCIRSTHPIVPYTTKKCLAEKFNVLRKSYHQFFFLRVALLHVVCKLKYGITPLSQTSVHTPDILSFKLDEPFIRVKGRLL</sequence>
<evidence type="ECO:0000313" key="2">
    <source>
        <dbReference type="EMBL" id="CAH1973746.1"/>
    </source>
</evidence>
<protein>
    <submittedName>
        <fullName evidence="2">Uncharacterized protein</fullName>
    </submittedName>
</protein>
<dbReference type="OrthoDB" id="10223083at2759"/>
<keyword evidence="3" id="KW-1185">Reference proteome</keyword>
<evidence type="ECO:0000256" key="1">
    <source>
        <dbReference type="SAM" id="SignalP"/>
    </source>
</evidence>
<feature type="signal peptide" evidence="1">
    <location>
        <begin position="1"/>
        <end position="26"/>
    </location>
</feature>
<keyword evidence="1" id="KW-0732">Signal</keyword>
<name>A0A9P0KIG7_ACAOB</name>
<reference evidence="2" key="1">
    <citation type="submission" date="2022-03" db="EMBL/GenBank/DDBJ databases">
        <authorList>
            <person name="Sayadi A."/>
        </authorList>
    </citation>
    <scope>NUCLEOTIDE SEQUENCE</scope>
</reference>
<dbReference type="Proteomes" id="UP001152888">
    <property type="component" value="Unassembled WGS sequence"/>
</dbReference>
<accession>A0A9P0KIG7</accession>
<gene>
    <name evidence="2" type="ORF">ACAOBT_LOCUS10726</name>
</gene>
<dbReference type="EMBL" id="CAKOFQ010006814">
    <property type="protein sequence ID" value="CAH1973746.1"/>
    <property type="molecule type" value="Genomic_DNA"/>
</dbReference>
<feature type="chain" id="PRO_5040297236" evidence="1">
    <location>
        <begin position="27"/>
        <end position="262"/>
    </location>
</feature>
<proteinExistence type="predicted"/>
<organism evidence="2 3">
    <name type="scientific">Acanthoscelides obtectus</name>
    <name type="common">Bean weevil</name>
    <name type="synonym">Bruchus obtectus</name>
    <dbReference type="NCBI Taxonomy" id="200917"/>
    <lineage>
        <taxon>Eukaryota</taxon>
        <taxon>Metazoa</taxon>
        <taxon>Ecdysozoa</taxon>
        <taxon>Arthropoda</taxon>
        <taxon>Hexapoda</taxon>
        <taxon>Insecta</taxon>
        <taxon>Pterygota</taxon>
        <taxon>Neoptera</taxon>
        <taxon>Endopterygota</taxon>
        <taxon>Coleoptera</taxon>
        <taxon>Polyphaga</taxon>
        <taxon>Cucujiformia</taxon>
        <taxon>Chrysomeloidea</taxon>
        <taxon>Chrysomelidae</taxon>
        <taxon>Bruchinae</taxon>
        <taxon>Bruchini</taxon>
        <taxon>Acanthoscelides</taxon>
    </lineage>
</organism>
<dbReference type="AlphaFoldDB" id="A0A9P0KIG7"/>